<dbReference type="UniPathway" id="UPA00002">
    <property type="reaction ID" value="UER00468"/>
</dbReference>
<dbReference type="Proteomes" id="UP000256488">
    <property type="component" value="Unassembled WGS sequence"/>
</dbReference>
<accession>A0A3E0WP80</accession>
<keyword evidence="4 7" id="KW-0704">Schiff base</keyword>
<dbReference type="PIRSF" id="PIRSF001357">
    <property type="entry name" value="DeoC"/>
    <property type="match status" value="1"/>
</dbReference>
<dbReference type="EC" id="4.1.2.4" evidence="7"/>
<keyword evidence="2 7" id="KW-0963">Cytoplasm</keyword>
<comment type="pathway">
    <text evidence="7">Carbohydrate degradation; 2-deoxy-D-ribose 1-phosphate degradation; D-glyceraldehyde 3-phosphate and acetaldehyde from 2-deoxy-alpha-D-ribose 1-phosphate: step 2/2.</text>
</comment>
<dbReference type="NCBIfam" id="TIGR00126">
    <property type="entry name" value="deoC"/>
    <property type="match status" value="1"/>
</dbReference>
<evidence type="ECO:0000256" key="4">
    <source>
        <dbReference type="ARBA" id="ARBA00023270"/>
    </source>
</evidence>
<evidence type="ECO:0000256" key="1">
    <source>
        <dbReference type="ARBA" id="ARBA00010936"/>
    </source>
</evidence>
<comment type="function">
    <text evidence="6 7">Catalyzes a reversible aldol reaction between acetaldehyde and D-glyceraldehyde 3-phosphate to generate 2-deoxy-D-ribose 5-phosphate.</text>
</comment>
<dbReference type="Pfam" id="PF01791">
    <property type="entry name" value="DeoC"/>
    <property type="match status" value="1"/>
</dbReference>
<dbReference type="PANTHER" id="PTHR10889">
    <property type="entry name" value="DEOXYRIBOSE-PHOSPHATE ALDOLASE"/>
    <property type="match status" value="1"/>
</dbReference>
<comment type="similarity">
    <text evidence="1 7">Belongs to the DeoC/FbaB aldolase family. DeoC type 1 subfamily.</text>
</comment>
<feature type="active site" description="Proton donor/acceptor" evidence="7">
    <location>
        <position position="182"/>
    </location>
</feature>
<dbReference type="CDD" id="cd00959">
    <property type="entry name" value="DeoC"/>
    <property type="match status" value="1"/>
</dbReference>
<evidence type="ECO:0000256" key="6">
    <source>
        <dbReference type="ARBA" id="ARBA00056337"/>
    </source>
</evidence>
<dbReference type="InterPro" id="IPR002915">
    <property type="entry name" value="DeoC/FbaB/LacD_aldolase"/>
</dbReference>
<dbReference type="InterPro" id="IPR028581">
    <property type="entry name" value="DeoC_typeI"/>
</dbReference>
<dbReference type="EMBL" id="NFZX01000019">
    <property type="protein sequence ID" value="RFA34790.1"/>
    <property type="molecule type" value="Genomic_DNA"/>
</dbReference>
<dbReference type="RefSeq" id="WP_116278335.1">
    <property type="nucleotide sequence ID" value="NZ_NFZX01000019.1"/>
</dbReference>
<dbReference type="PANTHER" id="PTHR10889:SF1">
    <property type="entry name" value="DEOXYRIBOSE-PHOSPHATE ALDOLASE"/>
    <property type="match status" value="1"/>
</dbReference>
<comment type="caution">
    <text evidence="8">The sequence shown here is derived from an EMBL/GenBank/DDBJ whole genome shotgun (WGS) entry which is preliminary data.</text>
</comment>
<dbReference type="AlphaFoldDB" id="A0A3E0WP80"/>
<dbReference type="InterPro" id="IPR013785">
    <property type="entry name" value="Aldolase_TIM"/>
</dbReference>
<dbReference type="GO" id="GO:0004139">
    <property type="term" value="F:deoxyribose-phosphate aldolase activity"/>
    <property type="evidence" value="ECO:0007669"/>
    <property type="project" value="UniProtKB-UniRule"/>
</dbReference>
<dbReference type="HAMAP" id="MF_00114">
    <property type="entry name" value="DeoC_type1"/>
    <property type="match status" value="1"/>
</dbReference>
<comment type="subcellular location">
    <subcellularLocation>
        <location evidence="7">Cytoplasm</location>
    </subcellularLocation>
</comment>
<dbReference type="GO" id="GO:0005737">
    <property type="term" value="C:cytoplasm"/>
    <property type="evidence" value="ECO:0007669"/>
    <property type="project" value="UniProtKB-SubCell"/>
</dbReference>
<keyword evidence="3 7" id="KW-0456">Lyase</keyword>
<name>A0A3E0WP80_9BACI</name>
<evidence type="ECO:0000256" key="7">
    <source>
        <dbReference type="HAMAP-Rule" id="MF_00114"/>
    </source>
</evidence>
<protein>
    <recommendedName>
        <fullName evidence="7">Deoxyribose-phosphate aldolase</fullName>
        <shortName evidence="7">DERA</shortName>
        <ecNumber evidence="7">4.1.2.4</ecNumber>
    </recommendedName>
    <alternativeName>
        <fullName evidence="7">2-deoxy-D-ribose 5-phosphate aldolase</fullName>
    </alternativeName>
    <alternativeName>
        <fullName evidence="7">Phosphodeoxyriboaldolase</fullName>
        <shortName evidence="7">Deoxyriboaldolase</shortName>
    </alternativeName>
</protein>
<dbReference type="GO" id="GO:0016052">
    <property type="term" value="P:carbohydrate catabolic process"/>
    <property type="evidence" value="ECO:0007669"/>
    <property type="project" value="TreeGrafter"/>
</dbReference>
<sequence>MNRREFISYMDYTLLTPTATKERIKSFCEEAIAFGFNTVFVNPYYASYARFLLHAHEIKVGIPVGFSLGGAVTSVKVEEAKQGIKDGAQELDMLMNLSAFKSKEFDVVKRDIQEVVHVANGLTTKVIIETALLTKEEKILATVLIIESGADFVKTSTGFNGGATIDDVRLLRSIAKDDIGIKAAGGIKTYHDAIQMIKAGASRIGSSNAIALVREEV</sequence>
<evidence type="ECO:0000313" key="8">
    <source>
        <dbReference type="EMBL" id="RFA34790.1"/>
    </source>
</evidence>
<comment type="catalytic activity">
    <reaction evidence="5 7">
        <text>2-deoxy-D-ribose 5-phosphate = D-glyceraldehyde 3-phosphate + acetaldehyde</text>
        <dbReference type="Rhea" id="RHEA:12821"/>
        <dbReference type="ChEBI" id="CHEBI:15343"/>
        <dbReference type="ChEBI" id="CHEBI:59776"/>
        <dbReference type="ChEBI" id="CHEBI:62877"/>
        <dbReference type="EC" id="4.1.2.4"/>
    </reaction>
</comment>
<dbReference type="InterPro" id="IPR011343">
    <property type="entry name" value="DeoC"/>
</dbReference>
<dbReference type="SMART" id="SM01133">
    <property type="entry name" value="DeoC"/>
    <property type="match status" value="1"/>
</dbReference>
<evidence type="ECO:0000313" key="9">
    <source>
        <dbReference type="Proteomes" id="UP000256488"/>
    </source>
</evidence>
<evidence type="ECO:0000256" key="5">
    <source>
        <dbReference type="ARBA" id="ARBA00048791"/>
    </source>
</evidence>
<dbReference type="Gene3D" id="3.20.20.70">
    <property type="entry name" value="Aldolase class I"/>
    <property type="match status" value="1"/>
</dbReference>
<dbReference type="SUPFAM" id="SSF51569">
    <property type="entry name" value="Aldolase"/>
    <property type="match status" value="1"/>
</dbReference>
<dbReference type="GO" id="GO:0009264">
    <property type="term" value="P:deoxyribonucleotide catabolic process"/>
    <property type="evidence" value="ECO:0007669"/>
    <property type="project" value="UniProtKB-UniRule"/>
</dbReference>
<reference evidence="8 9" key="1">
    <citation type="submission" date="2017-05" db="EMBL/GenBank/DDBJ databases">
        <title>Virgibacillus sp. AK90 isolated from a saltern of Kakinada, India.</title>
        <authorList>
            <person name="Gupta V."/>
            <person name="Sidhu C."/>
            <person name="Korpole S."/>
            <person name="Pinnaka A.K."/>
        </authorList>
    </citation>
    <scope>NUCLEOTIDE SEQUENCE [LARGE SCALE GENOMIC DNA]</scope>
    <source>
        <strain evidence="8 9">AK90</strain>
    </source>
</reference>
<dbReference type="GO" id="GO:0006018">
    <property type="term" value="P:2-deoxyribose 1-phosphate catabolic process"/>
    <property type="evidence" value="ECO:0007669"/>
    <property type="project" value="UniProtKB-UniRule"/>
</dbReference>
<proteinExistence type="inferred from homology"/>
<feature type="active site" description="Schiff-base intermediate with acetaldehyde" evidence="7">
    <location>
        <position position="154"/>
    </location>
</feature>
<gene>
    <name evidence="7" type="primary">deoC</name>
    <name evidence="8" type="ORF">CAI16_10425</name>
</gene>
<evidence type="ECO:0000256" key="2">
    <source>
        <dbReference type="ARBA" id="ARBA00022490"/>
    </source>
</evidence>
<dbReference type="FunFam" id="3.20.20.70:FF:000044">
    <property type="entry name" value="Deoxyribose-phosphate aldolase"/>
    <property type="match status" value="1"/>
</dbReference>
<feature type="active site" description="Proton donor/acceptor" evidence="7">
    <location>
        <position position="92"/>
    </location>
</feature>
<evidence type="ECO:0000256" key="3">
    <source>
        <dbReference type="ARBA" id="ARBA00023239"/>
    </source>
</evidence>
<organism evidence="8 9">
    <name type="scientific">Virgibacillus dokdonensis</name>
    <dbReference type="NCBI Taxonomy" id="302167"/>
    <lineage>
        <taxon>Bacteria</taxon>
        <taxon>Bacillati</taxon>
        <taxon>Bacillota</taxon>
        <taxon>Bacilli</taxon>
        <taxon>Bacillales</taxon>
        <taxon>Bacillaceae</taxon>
        <taxon>Virgibacillus</taxon>
    </lineage>
</organism>